<dbReference type="AlphaFoldDB" id="A0A327X1C5"/>
<protein>
    <recommendedName>
        <fullName evidence="2">diguanylate cyclase</fullName>
        <ecNumber evidence="2">2.7.7.65</ecNumber>
    </recommendedName>
</protein>
<comment type="catalytic activity">
    <reaction evidence="7">
        <text>2 GTP = 3',3'-c-di-GMP + 2 diphosphate</text>
        <dbReference type="Rhea" id="RHEA:24898"/>
        <dbReference type="ChEBI" id="CHEBI:33019"/>
        <dbReference type="ChEBI" id="CHEBI:37565"/>
        <dbReference type="ChEBI" id="CHEBI:58805"/>
        <dbReference type="EC" id="2.7.7.65"/>
    </reaction>
</comment>
<evidence type="ECO:0000256" key="5">
    <source>
        <dbReference type="ARBA" id="ARBA00022989"/>
    </source>
</evidence>
<comment type="caution">
    <text evidence="10">The sequence shown here is derived from an EMBL/GenBank/DDBJ whole genome shotgun (WGS) entry which is preliminary data.</text>
</comment>
<dbReference type="OrthoDB" id="9803824at2"/>
<dbReference type="Proteomes" id="UP000249203">
    <property type="component" value="Unassembled WGS sequence"/>
</dbReference>
<evidence type="ECO:0000256" key="4">
    <source>
        <dbReference type="ARBA" id="ARBA00022692"/>
    </source>
</evidence>
<dbReference type="Gene3D" id="3.30.70.270">
    <property type="match status" value="1"/>
</dbReference>
<dbReference type="GO" id="GO:0005886">
    <property type="term" value="C:plasma membrane"/>
    <property type="evidence" value="ECO:0007669"/>
    <property type="project" value="UniProtKB-SubCell"/>
</dbReference>
<feature type="transmembrane region" description="Helical" evidence="8">
    <location>
        <begin position="132"/>
        <end position="152"/>
    </location>
</feature>
<dbReference type="PROSITE" id="PS50887">
    <property type="entry name" value="GGDEF"/>
    <property type="match status" value="1"/>
</dbReference>
<gene>
    <name evidence="10" type="ORF">B0I24_105158</name>
    <name evidence="11" type="ORF">CWE07_06965</name>
</gene>
<dbReference type="InterPro" id="IPR050469">
    <property type="entry name" value="Diguanylate_Cyclase"/>
</dbReference>
<keyword evidence="6 8" id="KW-0472">Membrane</keyword>
<dbReference type="InterPro" id="IPR029787">
    <property type="entry name" value="Nucleotide_cyclase"/>
</dbReference>
<sequence>MDHPQAASFRGWQKQCSWLGYNSVLVLVWLVLWKLASLMEYAPGVSIWYPPAALSLAAFIVLGARAWPAIIFVLCLTSWWVVTANDSDSTMSLIGISAFFYTLSHGGSYFIGALAARWIIAKRQYRAVHVTLAWLLLIAVLSALMSASIGTLTVWTKQYITSSEVLNVLLTWWFGDAVAVVILTPLFIALLGKRYSQVQQILDYLHFGSDGRALASYIVKLTLLIAVFACSLLLSNRLSHNGTEAYMGFAAMLILLPQLWLALTEPPLRTAMSLALLFLCVAIAVSLFDLRNIMLVMQIALLTIAAITWLVMLIPMLASDNRHLSHLANIDQLTGALLRHAFIAIANKYLDQRYTNQEPRELSLLMFDIDNFKQVNDQHGHSSGDRALQLVATQVCNSVREDDVFGRFGGDEFLILLNGTKDDGLELSKRLQQQLQINAQAELDIKLSLSFGIIELKANDTIQSAIDHADALLYKAKRDGRGRAALAGTATTKALS</sequence>
<evidence type="ECO:0000313" key="10">
    <source>
        <dbReference type="EMBL" id="RAJ98405.1"/>
    </source>
</evidence>
<dbReference type="PANTHER" id="PTHR45138:SF9">
    <property type="entry name" value="DIGUANYLATE CYCLASE DGCM-RELATED"/>
    <property type="match status" value="1"/>
</dbReference>
<dbReference type="EMBL" id="QLMD01000005">
    <property type="protein sequence ID" value="RAJ98405.1"/>
    <property type="molecule type" value="Genomic_DNA"/>
</dbReference>
<keyword evidence="4 8" id="KW-0812">Transmembrane</keyword>
<reference evidence="11 13" key="1">
    <citation type="journal article" date="2018" name="Front. Microbiol.">
        <title>Genome-Based Analysis Reveals the Taxonomy and Diversity of the Family Idiomarinaceae.</title>
        <authorList>
            <person name="Liu Y."/>
            <person name="Lai Q."/>
            <person name="Shao Z."/>
        </authorList>
    </citation>
    <scope>NUCLEOTIDE SEQUENCE [LARGE SCALE GENOMIC DNA]</scope>
    <source>
        <strain evidence="11 13">CF12-14</strain>
    </source>
</reference>
<feature type="domain" description="GGDEF" evidence="9">
    <location>
        <begin position="360"/>
        <end position="489"/>
    </location>
</feature>
<evidence type="ECO:0000256" key="1">
    <source>
        <dbReference type="ARBA" id="ARBA00004651"/>
    </source>
</evidence>
<evidence type="ECO:0000313" key="11">
    <source>
        <dbReference type="EMBL" id="RUO24780.1"/>
    </source>
</evidence>
<dbReference type="EMBL" id="PIPK01000005">
    <property type="protein sequence ID" value="RUO24780.1"/>
    <property type="molecule type" value="Genomic_DNA"/>
</dbReference>
<dbReference type="RefSeq" id="WP_111569240.1">
    <property type="nucleotide sequence ID" value="NZ_PIPK01000005.1"/>
</dbReference>
<evidence type="ECO:0000256" key="8">
    <source>
        <dbReference type="SAM" id="Phobius"/>
    </source>
</evidence>
<reference evidence="10 12" key="2">
    <citation type="submission" date="2018-06" db="EMBL/GenBank/DDBJ databases">
        <title>Genomic Encyclopedia of Type Strains, Phase III (KMG-III): the genomes of soil and plant-associated and newly described type strains.</title>
        <authorList>
            <person name="Whitman W."/>
        </authorList>
    </citation>
    <scope>NUCLEOTIDE SEQUENCE [LARGE SCALE GENOMIC DNA]</scope>
    <source>
        <strain evidence="10 12">CGMCC 1.15366</strain>
    </source>
</reference>
<dbReference type="SMART" id="SM00267">
    <property type="entry name" value="GGDEF"/>
    <property type="match status" value="1"/>
</dbReference>
<evidence type="ECO:0000313" key="12">
    <source>
        <dbReference type="Proteomes" id="UP000249203"/>
    </source>
</evidence>
<evidence type="ECO:0000256" key="6">
    <source>
        <dbReference type="ARBA" id="ARBA00023136"/>
    </source>
</evidence>
<dbReference type="Pfam" id="PF05231">
    <property type="entry name" value="MASE1"/>
    <property type="match status" value="1"/>
</dbReference>
<dbReference type="Pfam" id="PF00990">
    <property type="entry name" value="GGDEF"/>
    <property type="match status" value="1"/>
</dbReference>
<comment type="subcellular location">
    <subcellularLocation>
        <location evidence="1">Cell membrane</location>
        <topology evidence="1">Multi-pass membrane protein</topology>
    </subcellularLocation>
</comment>
<keyword evidence="3" id="KW-1003">Cell membrane</keyword>
<evidence type="ECO:0000256" key="2">
    <source>
        <dbReference type="ARBA" id="ARBA00012528"/>
    </source>
</evidence>
<dbReference type="CDD" id="cd01949">
    <property type="entry name" value="GGDEF"/>
    <property type="match status" value="1"/>
</dbReference>
<evidence type="ECO:0000259" key="9">
    <source>
        <dbReference type="PROSITE" id="PS50887"/>
    </source>
</evidence>
<accession>A0A327X1C5</accession>
<dbReference type="SUPFAM" id="SSF55073">
    <property type="entry name" value="Nucleotide cyclase"/>
    <property type="match status" value="1"/>
</dbReference>
<evidence type="ECO:0000256" key="7">
    <source>
        <dbReference type="ARBA" id="ARBA00034247"/>
    </source>
</evidence>
<dbReference type="NCBIfam" id="TIGR00254">
    <property type="entry name" value="GGDEF"/>
    <property type="match status" value="1"/>
</dbReference>
<feature type="transmembrane region" description="Helical" evidence="8">
    <location>
        <begin position="213"/>
        <end position="234"/>
    </location>
</feature>
<feature type="transmembrane region" description="Helical" evidence="8">
    <location>
        <begin position="93"/>
        <end position="120"/>
    </location>
</feature>
<dbReference type="PANTHER" id="PTHR45138">
    <property type="entry name" value="REGULATORY COMPONENTS OF SENSORY TRANSDUCTION SYSTEM"/>
    <property type="match status" value="1"/>
</dbReference>
<keyword evidence="5 8" id="KW-1133">Transmembrane helix</keyword>
<dbReference type="InterPro" id="IPR007895">
    <property type="entry name" value="MASE1"/>
</dbReference>
<evidence type="ECO:0000256" key="3">
    <source>
        <dbReference type="ARBA" id="ARBA00022475"/>
    </source>
</evidence>
<dbReference type="GO" id="GO:0052621">
    <property type="term" value="F:diguanylate cyclase activity"/>
    <property type="evidence" value="ECO:0007669"/>
    <property type="project" value="UniProtKB-EC"/>
</dbReference>
<proteinExistence type="predicted"/>
<dbReference type="Proteomes" id="UP000287865">
    <property type="component" value="Unassembled WGS sequence"/>
</dbReference>
<evidence type="ECO:0000313" key="13">
    <source>
        <dbReference type="Proteomes" id="UP000287865"/>
    </source>
</evidence>
<feature type="transmembrane region" description="Helical" evidence="8">
    <location>
        <begin position="48"/>
        <end position="81"/>
    </location>
</feature>
<dbReference type="EC" id="2.7.7.65" evidence="2"/>
<feature type="transmembrane region" description="Helical" evidence="8">
    <location>
        <begin position="270"/>
        <end position="288"/>
    </location>
</feature>
<feature type="transmembrane region" description="Helical" evidence="8">
    <location>
        <begin position="294"/>
        <end position="318"/>
    </location>
</feature>
<organism evidence="10 12">
    <name type="scientific">Aliidiomarina maris</name>
    <dbReference type="NCBI Taxonomy" id="531312"/>
    <lineage>
        <taxon>Bacteria</taxon>
        <taxon>Pseudomonadati</taxon>
        <taxon>Pseudomonadota</taxon>
        <taxon>Gammaproteobacteria</taxon>
        <taxon>Alteromonadales</taxon>
        <taxon>Idiomarinaceae</taxon>
        <taxon>Aliidiomarina</taxon>
    </lineage>
</organism>
<feature type="transmembrane region" description="Helical" evidence="8">
    <location>
        <begin position="246"/>
        <end position="263"/>
    </location>
</feature>
<keyword evidence="13" id="KW-1185">Reference proteome</keyword>
<feature type="transmembrane region" description="Helical" evidence="8">
    <location>
        <begin position="18"/>
        <end position="36"/>
    </location>
</feature>
<feature type="transmembrane region" description="Helical" evidence="8">
    <location>
        <begin position="172"/>
        <end position="192"/>
    </location>
</feature>
<dbReference type="InterPro" id="IPR043128">
    <property type="entry name" value="Rev_trsase/Diguanyl_cyclase"/>
</dbReference>
<name>A0A327X1C5_9GAMM</name>
<dbReference type="InterPro" id="IPR000160">
    <property type="entry name" value="GGDEF_dom"/>
</dbReference>